<protein>
    <submittedName>
        <fullName evidence="2">Uncharacterized protein LOC118478451</fullName>
    </submittedName>
</protein>
<dbReference type="RefSeq" id="XP_035827956.1">
    <property type="nucleotide sequence ID" value="XM_035972063.1"/>
</dbReference>
<dbReference type="PANTHER" id="PTHR46534">
    <property type="entry name" value="IGGFC_BINDING DOMAIN-CONTAINING PROTEIN"/>
    <property type="match status" value="1"/>
</dbReference>
<evidence type="ECO:0000313" key="2">
    <source>
        <dbReference type="RefSeq" id="XP_035827956.1"/>
    </source>
</evidence>
<gene>
    <name evidence="2" type="primary">LOC118478451</name>
</gene>
<proteinExistence type="predicted"/>
<keyword evidence="1" id="KW-1185">Reference proteome</keyword>
<accession>A0ABM1VZW3</accession>
<name>A0ABM1VZW3_APLCA</name>
<dbReference type="GeneID" id="118478451"/>
<reference evidence="2" key="1">
    <citation type="submission" date="2025-08" db="UniProtKB">
        <authorList>
            <consortium name="RefSeq"/>
        </authorList>
    </citation>
    <scope>IDENTIFICATION</scope>
</reference>
<organism evidence="1 2">
    <name type="scientific">Aplysia californica</name>
    <name type="common">California sea hare</name>
    <dbReference type="NCBI Taxonomy" id="6500"/>
    <lineage>
        <taxon>Eukaryota</taxon>
        <taxon>Metazoa</taxon>
        <taxon>Spiralia</taxon>
        <taxon>Lophotrochozoa</taxon>
        <taxon>Mollusca</taxon>
        <taxon>Gastropoda</taxon>
        <taxon>Heterobranchia</taxon>
        <taxon>Euthyneura</taxon>
        <taxon>Tectipleura</taxon>
        <taxon>Aplysiida</taxon>
        <taxon>Aplysioidea</taxon>
        <taxon>Aplysiidae</taxon>
        <taxon>Aplysia</taxon>
    </lineage>
</organism>
<dbReference type="PANTHER" id="PTHR46534:SF1">
    <property type="entry name" value="IGGFC-BINDING PROTEIN N-TERMINAL DOMAIN-CONTAINING PROTEIN"/>
    <property type="match status" value="1"/>
</dbReference>
<dbReference type="Proteomes" id="UP000694888">
    <property type="component" value="Unplaced"/>
</dbReference>
<evidence type="ECO:0000313" key="1">
    <source>
        <dbReference type="Proteomes" id="UP000694888"/>
    </source>
</evidence>
<sequence>MLPRRTVRIDVLEGVAHNGNHLGRAFMLSFLPNHDHDSTNVITIVTEQQTTVYVKIPTLDVTNTYSMNQWEYLYVQLPQDTTSGAWGPPETTAVSIFSDQLICVKGVTTQLRSTGGYLAVPLDKWSDHYMVATYDRSTAGAGGEIVIISARDGTTVNIWLNVASTASFSGYMSDLQHTIRKSATIHTQYEGPQGSSSGGNHLFQEFILPPDSVMELTSNLPVLVVVYSQGALFNDNDTMGNVSLVLCLMVHLHHGEEMGEWGRGDGDEKRL</sequence>